<evidence type="ECO:0000256" key="2">
    <source>
        <dbReference type="SAM" id="Phobius"/>
    </source>
</evidence>
<feature type="compositionally biased region" description="Basic and acidic residues" evidence="1">
    <location>
        <begin position="180"/>
        <end position="196"/>
    </location>
</feature>
<feature type="transmembrane region" description="Helical" evidence="2">
    <location>
        <begin position="61"/>
        <end position="91"/>
    </location>
</feature>
<comment type="caution">
    <text evidence="3">The sequence shown here is derived from an EMBL/GenBank/DDBJ whole genome shotgun (WGS) entry which is preliminary data.</text>
</comment>
<name>A0A0C1MPK8_9GAMM</name>
<evidence type="ECO:0000313" key="4">
    <source>
        <dbReference type="Proteomes" id="UP000031327"/>
    </source>
</evidence>
<gene>
    <name evidence="3" type="ORF">JF50_11400</name>
</gene>
<keyword evidence="2" id="KW-1133">Transmembrane helix</keyword>
<sequence>MDEIFKSIKAFLYERSASPLFGAFVISWCAWNYKFIVTLLSSEKLDDKFSKIDTLFDDVAINLYFVVVPFSGEILHGFIAPAIATAFYIYVYPSLAKPVFEHSLKKQKELREIKQAEENNRLLSVEESRKLHTKIAQLQAEFDQDTQDYRSQISSLTETINNLEKDLKEAQGSNSVTPSKFDDINDAEPKEFDESTREKIESLPAGEFQLSDLFTKESWSILDPTLKKSLGKRLKARAERGDFMNVTYKGRGTGNQAIYIKKLNESSNLLDENVASLLANFSGLPDNHGYTSNMLQEEIGENIENIRDAIDRLLELKFIDRLGQNEDGGMLYRLSKDGRKYLIENNLLSNEPA</sequence>
<dbReference type="Pfam" id="PF07205">
    <property type="entry name" value="DUF1413"/>
    <property type="match status" value="1"/>
</dbReference>
<reference evidence="3 4" key="1">
    <citation type="submission" date="2014-12" db="EMBL/GenBank/DDBJ databases">
        <title>Draft Genome Sequence of Pseudoalteromonas luteoviolacea HI1.</title>
        <authorList>
            <person name="Asahina A.Y."/>
            <person name="Hadfield M.G."/>
        </authorList>
    </citation>
    <scope>NUCLEOTIDE SEQUENCE [LARGE SCALE GENOMIC DNA]</scope>
    <source>
        <strain evidence="3 4">HI1</strain>
    </source>
</reference>
<feature type="region of interest" description="Disordered" evidence="1">
    <location>
        <begin position="171"/>
        <end position="196"/>
    </location>
</feature>
<proteinExistence type="predicted"/>
<protein>
    <submittedName>
        <fullName evidence="3">Uncharacterized protein</fullName>
    </submittedName>
</protein>
<evidence type="ECO:0000256" key="1">
    <source>
        <dbReference type="SAM" id="MobiDB-lite"/>
    </source>
</evidence>
<dbReference type="RefSeq" id="WP_039609611.1">
    <property type="nucleotide sequence ID" value="NZ_JWIC01000006.1"/>
</dbReference>
<keyword evidence="2" id="KW-0812">Transmembrane</keyword>
<dbReference type="OrthoDB" id="8914075at2"/>
<dbReference type="AlphaFoldDB" id="A0A0C1MPK8"/>
<accession>A0A0C1MPK8</accession>
<dbReference type="InterPro" id="IPR010813">
    <property type="entry name" value="DUF1413"/>
</dbReference>
<dbReference type="Proteomes" id="UP000031327">
    <property type="component" value="Unassembled WGS sequence"/>
</dbReference>
<organism evidence="3 4">
    <name type="scientific">Pseudoalteromonas luteoviolacea</name>
    <dbReference type="NCBI Taxonomy" id="43657"/>
    <lineage>
        <taxon>Bacteria</taxon>
        <taxon>Pseudomonadati</taxon>
        <taxon>Pseudomonadota</taxon>
        <taxon>Gammaproteobacteria</taxon>
        <taxon>Alteromonadales</taxon>
        <taxon>Pseudoalteromonadaceae</taxon>
        <taxon>Pseudoalteromonas</taxon>
    </lineage>
</organism>
<evidence type="ECO:0000313" key="3">
    <source>
        <dbReference type="EMBL" id="KID56543.1"/>
    </source>
</evidence>
<keyword evidence="2" id="KW-0472">Membrane</keyword>
<feature type="transmembrane region" description="Helical" evidence="2">
    <location>
        <begin position="20"/>
        <end position="40"/>
    </location>
</feature>
<dbReference type="EMBL" id="JWIC01000006">
    <property type="protein sequence ID" value="KID56543.1"/>
    <property type="molecule type" value="Genomic_DNA"/>
</dbReference>